<dbReference type="OrthoDB" id="839663at2"/>
<evidence type="ECO:0000313" key="1">
    <source>
        <dbReference type="EMBL" id="ABQ67579.1"/>
    </source>
</evidence>
<sequence length="83" mass="9472">MDIEFDSAKDEANIAKHGISLARAAEIDLLAYVADDRFNEPRFRLYGLIDDEAYCVAGTDRDGKVRVISLRRAHAKEMRRYVP</sequence>
<evidence type="ECO:0000313" key="2">
    <source>
        <dbReference type="Proteomes" id="UP000001989"/>
    </source>
</evidence>
<name>A0A9J9LD05_RHIWR</name>
<dbReference type="EMBL" id="CP000699">
    <property type="protein sequence ID" value="ABQ67579.1"/>
    <property type="molecule type" value="Genomic_DNA"/>
</dbReference>
<dbReference type="AlphaFoldDB" id="A0A9J9LD05"/>
<dbReference type="Proteomes" id="UP000001989">
    <property type="component" value="Chromosome"/>
</dbReference>
<dbReference type="Pfam" id="PF04365">
    <property type="entry name" value="BrnT_toxin"/>
    <property type="match status" value="1"/>
</dbReference>
<organism evidence="1 2">
    <name type="scientific">Rhizorhabdus wittichii (strain DSM 6014 / CCUG 31198 / JCM 15750 / NBRC 105917 / EY 4224 / RW1)</name>
    <name type="common">Sphingomonas wittichii</name>
    <dbReference type="NCBI Taxonomy" id="392499"/>
    <lineage>
        <taxon>Bacteria</taxon>
        <taxon>Pseudomonadati</taxon>
        <taxon>Pseudomonadota</taxon>
        <taxon>Alphaproteobacteria</taxon>
        <taxon>Sphingomonadales</taxon>
        <taxon>Sphingomonadaceae</taxon>
        <taxon>Rhizorhabdus</taxon>
    </lineage>
</organism>
<dbReference type="KEGG" id="swi:Swit_1213"/>
<reference evidence="1 2" key="1">
    <citation type="journal article" date="2010" name="J. Bacteriol.">
        <title>Genome sequence of the dioxin-mineralizing bacterium Sphingomonas wittichii RW1.</title>
        <authorList>
            <person name="Miller T.R."/>
            <person name="Delcher A.L."/>
            <person name="Salzberg S.L."/>
            <person name="Saunders E."/>
            <person name="Detter J.C."/>
            <person name="Halden R.U."/>
        </authorList>
    </citation>
    <scope>NUCLEOTIDE SEQUENCE [LARGE SCALE GENOMIC DNA]</scope>
    <source>
        <strain evidence="2">DSM 6014 / CCUG 31198 / JCM 15750 / NBRC 105917 / EY 4224 / RW1</strain>
    </source>
</reference>
<protein>
    <recommendedName>
        <fullName evidence="3">BrnT family toxin</fullName>
    </recommendedName>
</protein>
<dbReference type="InterPro" id="IPR007460">
    <property type="entry name" value="BrnT_toxin"/>
</dbReference>
<keyword evidence="2" id="KW-1185">Reference proteome</keyword>
<evidence type="ECO:0008006" key="3">
    <source>
        <dbReference type="Google" id="ProtNLM"/>
    </source>
</evidence>
<gene>
    <name evidence="1" type="ordered locus">Swit_1213</name>
</gene>
<dbReference type="Gene3D" id="3.10.450.530">
    <property type="entry name" value="Ribonuclease toxin, BrnT, of type II toxin-antitoxin system"/>
    <property type="match status" value="1"/>
</dbReference>
<dbReference type="InterPro" id="IPR038573">
    <property type="entry name" value="BrnT_sf"/>
</dbReference>
<accession>A0A9J9LD05</accession>
<proteinExistence type="predicted"/>